<dbReference type="STRING" id="649349.Lbys_1329"/>
<dbReference type="AlphaFoldDB" id="E4RVI4"/>
<dbReference type="Proteomes" id="UP000007435">
    <property type="component" value="Chromosome"/>
</dbReference>
<feature type="domain" description="AMP-dependent synthetase/ligase" evidence="2">
    <location>
        <begin position="36"/>
        <end position="192"/>
    </location>
</feature>
<sequence>MVYISKDGEVIRTKSGPNQVLELYDAWNNGAKQITLYTSGSTGTPKEIVLTREAIEASAGMTTKAFHLDAEDLFVCNLNTDYIGGKMMIIRAALLGAEILAVPPNRNPFEELEAQAYILYQNRGKNFQSFVPMQLQAILEVPKHIELLKTAKAILSGGAPVPLELKKKIKELDLPVFETYGMTETISHIAIKDLRTNHEHFTALEGVHLSTDERNCLQISAPSTLGETITTNDMVELTSPTTFVLKGRADLTINSGGVKIQAEVVERMIAEAYPSIGTFFCFGLPDKTLGQRLVMVVEGPAPNINWEQIPLPKYHKPKEIISIPEFTRTASGKIDKLKTLHL</sequence>
<dbReference type="Gene3D" id="3.40.50.12780">
    <property type="entry name" value="N-terminal domain of ligase-like"/>
    <property type="match status" value="1"/>
</dbReference>
<dbReference type="Pfam" id="PF00501">
    <property type="entry name" value="AMP-binding"/>
    <property type="match status" value="1"/>
</dbReference>
<protein>
    <submittedName>
        <fullName evidence="3">AMP-dependent synthetase and ligase</fullName>
    </submittedName>
</protein>
<keyword evidence="4" id="KW-1185">Reference proteome</keyword>
<dbReference type="HOGENOM" id="CLU_062005_0_0_10"/>
<name>E4RVI4_LEAB4</name>
<dbReference type="GO" id="GO:0031956">
    <property type="term" value="F:medium-chain fatty acid-CoA ligase activity"/>
    <property type="evidence" value="ECO:0007669"/>
    <property type="project" value="TreeGrafter"/>
</dbReference>
<organism evidence="3 4">
    <name type="scientific">Leadbetterella byssophila (strain DSM 17132 / JCM 16389 / KACC 11308 / NBRC 106382 / 4M15)</name>
    <dbReference type="NCBI Taxonomy" id="649349"/>
    <lineage>
        <taxon>Bacteria</taxon>
        <taxon>Pseudomonadati</taxon>
        <taxon>Bacteroidota</taxon>
        <taxon>Cytophagia</taxon>
        <taxon>Cytophagales</taxon>
        <taxon>Leadbetterellaceae</taxon>
        <taxon>Leadbetterella</taxon>
    </lineage>
</organism>
<dbReference type="Gene3D" id="3.30.300.30">
    <property type="match status" value="1"/>
</dbReference>
<reference key="1">
    <citation type="submission" date="2010-11" db="EMBL/GenBank/DDBJ databases">
        <title>The complete genome of Leadbetterella byssophila DSM 17132.</title>
        <authorList>
            <consortium name="US DOE Joint Genome Institute (JGI-PGF)"/>
            <person name="Lucas S."/>
            <person name="Copeland A."/>
            <person name="Lapidus A."/>
            <person name="Glavina del Rio T."/>
            <person name="Dalin E."/>
            <person name="Tice H."/>
            <person name="Bruce D."/>
            <person name="Goodwin L."/>
            <person name="Pitluck S."/>
            <person name="Kyrpides N."/>
            <person name="Mavromatis K."/>
            <person name="Ivanova N."/>
            <person name="Teshima H."/>
            <person name="Brettin T."/>
            <person name="Detter J.C."/>
            <person name="Han C."/>
            <person name="Tapia R."/>
            <person name="Land M."/>
            <person name="Hauser L."/>
            <person name="Markowitz V."/>
            <person name="Cheng J.-F."/>
            <person name="Hugenholtz P."/>
            <person name="Woyke T."/>
            <person name="Wu D."/>
            <person name="Tindall B."/>
            <person name="Pomrenke H.G."/>
            <person name="Brambilla E."/>
            <person name="Klenk H.-P."/>
            <person name="Eisen J.A."/>
        </authorList>
    </citation>
    <scope>NUCLEOTIDE SEQUENCE [LARGE SCALE GENOMIC DNA]</scope>
    <source>
        <strain>DSM 17132</strain>
    </source>
</reference>
<dbReference type="SUPFAM" id="SSF56801">
    <property type="entry name" value="Acetyl-CoA synthetase-like"/>
    <property type="match status" value="1"/>
</dbReference>
<evidence type="ECO:0000313" key="3">
    <source>
        <dbReference type="EMBL" id="ADQ17048.1"/>
    </source>
</evidence>
<dbReference type="KEGG" id="lby:Lbys_1329"/>
<dbReference type="InterPro" id="IPR045851">
    <property type="entry name" value="AMP-bd_C_sf"/>
</dbReference>
<dbReference type="PANTHER" id="PTHR43201:SF8">
    <property type="entry name" value="ACYL-COA SYNTHETASE FAMILY MEMBER 3"/>
    <property type="match status" value="1"/>
</dbReference>
<dbReference type="eggNOG" id="COG0318">
    <property type="taxonomic scope" value="Bacteria"/>
</dbReference>
<evidence type="ECO:0000313" key="4">
    <source>
        <dbReference type="Proteomes" id="UP000007435"/>
    </source>
</evidence>
<comment type="similarity">
    <text evidence="1">Belongs to the ATP-dependent AMP-binding enzyme family.</text>
</comment>
<dbReference type="EMBL" id="CP002305">
    <property type="protein sequence ID" value="ADQ17048.1"/>
    <property type="molecule type" value="Genomic_DNA"/>
</dbReference>
<dbReference type="GO" id="GO:0006631">
    <property type="term" value="P:fatty acid metabolic process"/>
    <property type="evidence" value="ECO:0007669"/>
    <property type="project" value="TreeGrafter"/>
</dbReference>
<gene>
    <name evidence="3" type="ordered locus">Lbys_1329</name>
</gene>
<reference evidence="3 4" key="2">
    <citation type="journal article" date="2011" name="Stand. Genomic Sci.">
        <title>Complete genome sequence of Leadbetterella byssophila type strain (4M15).</title>
        <authorList>
            <person name="Abt B."/>
            <person name="Teshima H."/>
            <person name="Lucas S."/>
            <person name="Lapidus A."/>
            <person name="Del Rio T.G."/>
            <person name="Nolan M."/>
            <person name="Tice H."/>
            <person name="Cheng J.F."/>
            <person name="Pitluck S."/>
            <person name="Liolios K."/>
            <person name="Pagani I."/>
            <person name="Ivanova N."/>
            <person name="Mavromatis K."/>
            <person name="Pati A."/>
            <person name="Tapia R."/>
            <person name="Han C."/>
            <person name="Goodwin L."/>
            <person name="Chen A."/>
            <person name="Palaniappan K."/>
            <person name="Land M."/>
            <person name="Hauser L."/>
            <person name="Chang Y.J."/>
            <person name="Jeffries C.D."/>
            <person name="Rohde M."/>
            <person name="Goker M."/>
            <person name="Tindall B.J."/>
            <person name="Detter J.C."/>
            <person name="Woyke T."/>
            <person name="Bristow J."/>
            <person name="Eisen J.A."/>
            <person name="Markowitz V."/>
            <person name="Hugenholtz P."/>
            <person name="Klenk H.P."/>
            <person name="Kyrpides N.C."/>
        </authorList>
    </citation>
    <scope>NUCLEOTIDE SEQUENCE [LARGE SCALE GENOMIC DNA]</scope>
    <source>
        <strain evidence="4">DSM 17132 / JCM 16389 / KACC 11308 / NBRC 106382 / 4M15</strain>
    </source>
</reference>
<dbReference type="RefSeq" id="WP_013408097.1">
    <property type="nucleotide sequence ID" value="NC_014655.1"/>
</dbReference>
<keyword evidence="3" id="KW-0436">Ligase</keyword>
<dbReference type="PANTHER" id="PTHR43201">
    <property type="entry name" value="ACYL-COA SYNTHETASE"/>
    <property type="match status" value="1"/>
</dbReference>
<proteinExistence type="inferred from homology"/>
<evidence type="ECO:0000259" key="2">
    <source>
        <dbReference type="Pfam" id="PF00501"/>
    </source>
</evidence>
<dbReference type="InterPro" id="IPR042099">
    <property type="entry name" value="ANL_N_sf"/>
</dbReference>
<accession>E4RVI4</accession>
<dbReference type="InterPro" id="IPR000873">
    <property type="entry name" value="AMP-dep_synth/lig_dom"/>
</dbReference>
<dbReference type="OrthoDB" id="8870348at2"/>
<evidence type="ECO:0000256" key="1">
    <source>
        <dbReference type="ARBA" id="ARBA00006432"/>
    </source>
</evidence>